<dbReference type="InterPro" id="IPR046886">
    <property type="entry name" value="RsmE_MTase_dom"/>
</dbReference>
<keyword evidence="6 12" id="KW-0489">Methyltransferase</keyword>
<dbReference type="GO" id="GO:0005737">
    <property type="term" value="C:cytoplasm"/>
    <property type="evidence" value="ECO:0007669"/>
    <property type="project" value="UniProtKB-SubCell"/>
</dbReference>
<dbReference type="EMBL" id="BBML01000003">
    <property type="protein sequence ID" value="GAK96892.1"/>
    <property type="molecule type" value="Genomic_DNA"/>
</dbReference>
<comment type="similarity">
    <text evidence="2">Belongs to the RNA methyltransferase RsmE family.</text>
</comment>
<keyword evidence="5" id="KW-0698">rRNA processing</keyword>
<dbReference type="Proteomes" id="UP000029221">
    <property type="component" value="Unassembled WGS sequence"/>
</dbReference>
<dbReference type="PANTHER" id="PTHR30027:SF3">
    <property type="entry name" value="16S RRNA (URACIL(1498)-N(3))-METHYLTRANSFERASE"/>
    <property type="match status" value="1"/>
</dbReference>
<evidence type="ECO:0000256" key="8">
    <source>
        <dbReference type="ARBA" id="ARBA00022691"/>
    </source>
</evidence>
<keyword evidence="13" id="KW-1185">Reference proteome</keyword>
<dbReference type="CDD" id="cd18084">
    <property type="entry name" value="RsmE-like"/>
    <property type="match status" value="1"/>
</dbReference>
<dbReference type="EC" id="2.1.1.193" evidence="3"/>
<evidence type="ECO:0000256" key="7">
    <source>
        <dbReference type="ARBA" id="ARBA00022679"/>
    </source>
</evidence>
<reference evidence="12" key="1">
    <citation type="journal article" date="2014" name="Genome Announc.">
        <title>Draft Genome Sequences of Marine Flavobacterium Nonlabens Strains NR17, NR24, NR27, NR32, NR33, and Ara13.</title>
        <authorList>
            <person name="Nakanishi M."/>
            <person name="Meirelles P."/>
            <person name="Suzuki R."/>
            <person name="Takatani N."/>
            <person name="Mino S."/>
            <person name="Suda W."/>
            <person name="Oshima K."/>
            <person name="Hattori M."/>
            <person name="Ohkuma M."/>
            <person name="Hosokawa M."/>
            <person name="Miyashita K."/>
            <person name="Thompson F.L."/>
            <person name="Niwa A."/>
            <person name="Sawabe T."/>
            <person name="Sawabe T."/>
        </authorList>
    </citation>
    <scope>NUCLEOTIDE SEQUENCE [LARGE SCALE GENOMIC DNA]</scope>
    <source>
        <strain evidence="12">JCM 19294</strain>
    </source>
</reference>
<evidence type="ECO:0000313" key="13">
    <source>
        <dbReference type="Proteomes" id="UP000029221"/>
    </source>
</evidence>
<dbReference type="eggNOG" id="COG1385">
    <property type="taxonomic scope" value="Bacteria"/>
</dbReference>
<evidence type="ECO:0000256" key="3">
    <source>
        <dbReference type="ARBA" id="ARBA00012328"/>
    </source>
</evidence>
<dbReference type="PANTHER" id="PTHR30027">
    <property type="entry name" value="RIBOSOMAL RNA SMALL SUBUNIT METHYLTRANSFERASE E"/>
    <property type="match status" value="1"/>
</dbReference>
<comment type="caution">
    <text evidence="12">The sequence shown here is derived from an EMBL/GenBank/DDBJ whole genome shotgun (WGS) entry which is preliminary data.</text>
</comment>
<feature type="domain" description="Ribosomal RNA small subunit methyltransferase E methyltransferase" evidence="11">
    <location>
        <begin position="2"/>
        <end position="142"/>
    </location>
</feature>
<dbReference type="InterPro" id="IPR029026">
    <property type="entry name" value="tRNA_m1G_MTases_N"/>
</dbReference>
<evidence type="ECO:0000256" key="10">
    <source>
        <dbReference type="ARBA" id="ARBA00047944"/>
    </source>
</evidence>
<comment type="catalytic activity">
    <reaction evidence="10">
        <text>uridine(1498) in 16S rRNA + S-adenosyl-L-methionine = N(3)-methyluridine(1498) in 16S rRNA + S-adenosyl-L-homocysteine + H(+)</text>
        <dbReference type="Rhea" id="RHEA:42920"/>
        <dbReference type="Rhea" id="RHEA-COMP:10283"/>
        <dbReference type="Rhea" id="RHEA-COMP:10284"/>
        <dbReference type="ChEBI" id="CHEBI:15378"/>
        <dbReference type="ChEBI" id="CHEBI:57856"/>
        <dbReference type="ChEBI" id="CHEBI:59789"/>
        <dbReference type="ChEBI" id="CHEBI:65315"/>
        <dbReference type="ChEBI" id="CHEBI:74502"/>
        <dbReference type="EC" id="2.1.1.193"/>
    </reaction>
</comment>
<dbReference type="Gene3D" id="3.40.1280.10">
    <property type="match status" value="1"/>
</dbReference>
<dbReference type="InterPro" id="IPR029028">
    <property type="entry name" value="Alpha/beta_knot_MTases"/>
</dbReference>
<evidence type="ECO:0000256" key="2">
    <source>
        <dbReference type="ARBA" id="ARBA00005528"/>
    </source>
</evidence>
<dbReference type="GO" id="GO:0070042">
    <property type="term" value="F:rRNA (uridine-N3-)-methyltransferase activity"/>
    <property type="evidence" value="ECO:0007669"/>
    <property type="project" value="TreeGrafter"/>
</dbReference>
<organism evidence="12 13">
    <name type="scientific">Nonlabens tegetincola</name>
    <dbReference type="NCBI Taxonomy" id="323273"/>
    <lineage>
        <taxon>Bacteria</taxon>
        <taxon>Pseudomonadati</taxon>
        <taxon>Bacteroidota</taxon>
        <taxon>Flavobacteriia</taxon>
        <taxon>Flavobacteriales</taxon>
        <taxon>Flavobacteriaceae</taxon>
        <taxon>Nonlabens</taxon>
    </lineage>
</organism>
<evidence type="ECO:0000256" key="1">
    <source>
        <dbReference type="ARBA" id="ARBA00004496"/>
    </source>
</evidence>
<dbReference type="InterPro" id="IPR006700">
    <property type="entry name" value="RsmE"/>
</dbReference>
<evidence type="ECO:0000256" key="4">
    <source>
        <dbReference type="ARBA" id="ARBA00022490"/>
    </source>
</evidence>
<protein>
    <recommendedName>
        <fullName evidence="3">16S rRNA (uracil(1498)-N(3))-methyltransferase</fullName>
        <ecNumber evidence="3">2.1.1.193</ecNumber>
    </recommendedName>
</protein>
<gene>
    <name evidence="12" type="ORF">JCM19294_1201</name>
</gene>
<dbReference type="NCBIfam" id="TIGR00046">
    <property type="entry name" value="RsmE family RNA methyltransferase"/>
    <property type="match status" value="1"/>
</dbReference>
<comment type="function">
    <text evidence="9">Specifically methylates the N3 position of the uracil ring of uridine 1498 (m3U1498) in 16S rRNA. Acts on the fully assembled 30S ribosomal subunit.</text>
</comment>
<proteinExistence type="inferred from homology"/>
<accession>A0A090Q3X5</accession>
<dbReference type="AlphaFoldDB" id="A0A090Q3X5"/>
<dbReference type="Pfam" id="PF04452">
    <property type="entry name" value="Methyltrans_RNA"/>
    <property type="match status" value="1"/>
</dbReference>
<evidence type="ECO:0000256" key="9">
    <source>
        <dbReference type="ARBA" id="ARBA00025699"/>
    </source>
</evidence>
<dbReference type="GO" id="GO:0070475">
    <property type="term" value="P:rRNA base methylation"/>
    <property type="evidence" value="ECO:0007669"/>
    <property type="project" value="TreeGrafter"/>
</dbReference>
<dbReference type="STRING" id="319236.BST91_03470"/>
<keyword evidence="4" id="KW-0963">Cytoplasm</keyword>
<evidence type="ECO:0000313" key="12">
    <source>
        <dbReference type="EMBL" id="GAK96892.1"/>
    </source>
</evidence>
<keyword evidence="8" id="KW-0949">S-adenosyl-L-methionine</keyword>
<dbReference type="SUPFAM" id="SSF75217">
    <property type="entry name" value="alpha/beta knot"/>
    <property type="match status" value="1"/>
</dbReference>
<name>A0A090Q3X5_9FLAO</name>
<evidence type="ECO:0000256" key="5">
    <source>
        <dbReference type="ARBA" id="ARBA00022552"/>
    </source>
</evidence>
<evidence type="ECO:0000259" key="11">
    <source>
        <dbReference type="Pfam" id="PF04452"/>
    </source>
</evidence>
<comment type="subcellular location">
    <subcellularLocation>
        <location evidence="1">Cytoplasm</location>
    </subcellularLocation>
</comment>
<sequence>MNDRMEWFLEKATEMGIARITPILCDHSERKKINLERFEKIVVSAMKQSNRLFLPVLDELTDFREFLLSTHGSRLIAHCEEDGEKSELINELQPHTCLLIGPEGDFSNEEIELAKSSGFKPVSLGPTRLRTETAGVYATAIFNATKLN</sequence>
<keyword evidence="7 12" id="KW-0808">Transferase</keyword>
<evidence type="ECO:0000256" key="6">
    <source>
        <dbReference type="ARBA" id="ARBA00022603"/>
    </source>
</evidence>